<organism evidence="5">
    <name type="scientific">Procambarus clarkii</name>
    <name type="common">Red swamp crayfish</name>
    <dbReference type="NCBI Taxonomy" id="6728"/>
    <lineage>
        <taxon>Eukaryota</taxon>
        <taxon>Metazoa</taxon>
        <taxon>Ecdysozoa</taxon>
        <taxon>Arthropoda</taxon>
        <taxon>Crustacea</taxon>
        <taxon>Multicrustacea</taxon>
        <taxon>Malacostraca</taxon>
        <taxon>Eumalacostraca</taxon>
        <taxon>Eucarida</taxon>
        <taxon>Decapoda</taxon>
        <taxon>Pleocyemata</taxon>
        <taxon>Astacidea</taxon>
        <taxon>Astacoidea</taxon>
        <taxon>Cambaridae</taxon>
        <taxon>Procambarus</taxon>
    </lineage>
</organism>
<proteinExistence type="evidence at transcript level"/>
<dbReference type="GO" id="GO:0004602">
    <property type="term" value="F:glutathione peroxidase activity"/>
    <property type="evidence" value="ECO:0007669"/>
    <property type="project" value="TreeGrafter"/>
</dbReference>
<name>A0A5B9G9A8_PROCL</name>
<dbReference type="InterPro" id="IPR029760">
    <property type="entry name" value="GPX_CS"/>
</dbReference>
<evidence type="ECO:0000313" key="5">
    <source>
        <dbReference type="EMBL" id="QEE82500.1"/>
    </source>
</evidence>
<keyword evidence="2 4" id="KW-0575">Peroxidase</keyword>
<dbReference type="PANTHER" id="PTHR11592:SF81">
    <property type="entry name" value="GLUTATHIONE PEROXIDASE"/>
    <property type="match status" value="1"/>
</dbReference>
<dbReference type="OrthoDB" id="446890at2759"/>
<evidence type="ECO:0000256" key="3">
    <source>
        <dbReference type="ARBA" id="ARBA00023002"/>
    </source>
</evidence>
<evidence type="ECO:0000256" key="4">
    <source>
        <dbReference type="RuleBase" id="RU000499"/>
    </source>
</evidence>
<dbReference type="PANTHER" id="PTHR11592">
    <property type="entry name" value="GLUTATHIONE PEROXIDASE"/>
    <property type="match status" value="1"/>
</dbReference>
<dbReference type="Gene3D" id="3.40.30.10">
    <property type="entry name" value="Glutaredoxin"/>
    <property type="match status" value="1"/>
</dbReference>
<accession>A0A5B9G9A8</accession>
<evidence type="ECO:0000256" key="1">
    <source>
        <dbReference type="ARBA" id="ARBA00006926"/>
    </source>
</evidence>
<dbReference type="Pfam" id="PF00255">
    <property type="entry name" value="GSHPx"/>
    <property type="match status" value="1"/>
</dbReference>
<dbReference type="PRINTS" id="PR01011">
    <property type="entry name" value="GLUTPROXDASE"/>
</dbReference>
<dbReference type="PROSITE" id="PS51355">
    <property type="entry name" value="GLUTATHIONE_PEROXID_3"/>
    <property type="match status" value="1"/>
</dbReference>
<feature type="non-terminal residue" evidence="5">
    <location>
        <position position="1"/>
    </location>
</feature>
<evidence type="ECO:0000256" key="2">
    <source>
        <dbReference type="ARBA" id="ARBA00022559"/>
    </source>
</evidence>
<comment type="similarity">
    <text evidence="1 4">Belongs to the glutathione peroxidase family.</text>
</comment>
<dbReference type="PIRSF" id="PIRSF000303">
    <property type="entry name" value="Glutathion_perox"/>
    <property type="match status" value="1"/>
</dbReference>
<dbReference type="EMBL" id="MK431758">
    <property type="protein sequence ID" value="QEE82500.1"/>
    <property type="molecule type" value="mRNA"/>
</dbReference>
<dbReference type="GO" id="GO:0006979">
    <property type="term" value="P:response to oxidative stress"/>
    <property type="evidence" value="ECO:0007669"/>
    <property type="project" value="InterPro"/>
</dbReference>
<sequence length="137" mass="15863">MNELHDSYSDFEVLAFPCNQFGQQEPGGSGSEILNGILHVRPGNGFKPNFTIFRKIEVNGNNQHPLYKYLKSFCPATRQSFMPVDKLDYSPLKPDDIRWNWEKFLITKNGKPYMRYDAQTDPGEIQNDIVFLLQQES</sequence>
<protein>
    <recommendedName>
        <fullName evidence="4">Glutathione peroxidase</fullName>
    </recommendedName>
</protein>
<dbReference type="InterPro" id="IPR000889">
    <property type="entry name" value="Glutathione_peroxidase"/>
</dbReference>
<reference evidence="5" key="1">
    <citation type="submission" date="2019-01" db="EMBL/GenBank/DDBJ databases">
        <authorList>
            <person name="Gonzalez-Barrios J.A."/>
            <person name="Calderon-Rosete G."/>
            <person name="Rodriguez-Sosa L."/>
            <person name="Lara-Lozano M."/>
            <person name="Pina-Leyva C."/>
        </authorList>
    </citation>
    <scope>NUCLEOTIDE SEQUENCE</scope>
    <source>
        <strain evidence="5">PC02122016</strain>
        <tissue evidence="5">Abdominal nerve cord</tissue>
    </source>
</reference>
<dbReference type="InterPro" id="IPR036249">
    <property type="entry name" value="Thioredoxin-like_sf"/>
</dbReference>
<keyword evidence="3 4" id="KW-0560">Oxidoreductase</keyword>
<dbReference type="PROSITE" id="PS00763">
    <property type="entry name" value="GLUTATHIONE_PEROXID_2"/>
    <property type="match status" value="1"/>
</dbReference>
<gene>
    <name evidence="5" type="primary">gpx</name>
</gene>
<dbReference type="SUPFAM" id="SSF52833">
    <property type="entry name" value="Thioredoxin-like"/>
    <property type="match status" value="1"/>
</dbReference>
<dbReference type="AlphaFoldDB" id="A0A5B9G9A8"/>